<keyword evidence="4" id="KW-0862">Zinc</keyword>
<evidence type="ECO:0000256" key="8">
    <source>
        <dbReference type="SAM" id="MobiDB-lite"/>
    </source>
</evidence>
<dbReference type="GO" id="GO:0045893">
    <property type="term" value="P:positive regulation of DNA-templated transcription"/>
    <property type="evidence" value="ECO:0007669"/>
    <property type="project" value="TreeGrafter"/>
</dbReference>
<keyword evidence="10" id="KW-1185">Reference proteome</keyword>
<dbReference type="Proteomes" id="UP001417504">
    <property type="component" value="Unassembled WGS sequence"/>
</dbReference>
<dbReference type="InterPro" id="IPR007818">
    <property type="entry name" value="SHI"/>
</dbReference>
<dbReference type="GO" id="GO:0003700">
    <property type="term" value="F:DNA-binding transcription factor activity"/>
    <property type="evidence" value="ECO:0007669"/>
    <property type="project" value="InterPro"/>
</dbReference>
<evidence type="ECO:0000256" key="1">
    <source>
        <dbReference type="ARBA" id="ARBA00004123"/>
    </source>
</evidence>
<dbReference type="NCBIfam" id="TIGR01623">
    <property type="entry name" value="put_zinc_LRP1"/>
    <property type="match status" value="1"/>
</dbReference>
<evidence type="ECO:0000256" key="5">
    <source>
        <dbReference type="ARBA" id="ARBA00023125"/>
    </source>
</evidence>
<dbReference type="PANTHER" id="PTHR31604:SF2">
    <property type="entry name" value="PROTEIN SHI RELATED SEQUENCE 7"/>
    <property type="match status" value="1"/>
</dbReference>
<feature type="region of interest" description="Disordered" evidence="8">
    <location>
        <begin position="147"/>
        <end position="184"/>
    </location>
</feature>
<evidence type="ECO:0000256" key="6">
    <source>
        <dbReference type="ARBA" id="ARBA00023159"/>
    </source>
</evidence>
<evidence type="ECO:0000256" key="4">
    <source>
        <dbReference type="ARBA" id="ARBA00022833"/>
    </source>
</evidence>
<evidence type="ECO:0000256" key="2">
    <source>
        <dbReference type="ARBA" id="ARBA00006911"/>
    </source>
</evidence>
<organism evidence="9 10">
    <name type="scientific">Stephania japonica</name>
    <dbReference type="NCBI Taxonomy" id="461633"/>
    <lineage>
        <taxon>Eukaryota</taxon>
        <taxon>Viridiplantae</taxon>
        <taxon>Streptophyta</taxon>
        <taxon>Embryophyta</taxon>
        <taxon>Tracheophyta</taxon>
        <taxon>Spermatophyta</taxon>
        <taxon>Magnoliopsida</taxon>
        <taxon>Ranunculales</taxon>
        <taxon>Menispermaceae</taxon>
        <taxon>Menispermoideae</taxon>
        <taxon>Cissampelideae</taxon>
        <taxon>Stephania</taxon>
    </lineage>
</organism>
<evidence type="ECO:0000256" key="7">
    <source>
        <dbReference type="ARBA" id="ARBA00023242"/>
    </source>
</evidence>
<gene>
    <name evidence="9" type="ORF">Sjap_017001</name>
</gene>
<protein>
    <submittedName>
        <fullName evidence="9">Uncharacterized protein</fullName>
    </submittedName>
</protein>
<feature type="compositionally biased region" description="Polar residues" evidence="8">
    <location>
        <begin position="71"/>
        <end position="81"/>
    </location>
</feature>
<dbReference type="Pfam" id="PF05142">
    <property type="entry name" value="DUF702"/>
    <property type="match status" value="1"/>
</dbReference>
<keyword evidence="7" id="KW-0539">Nucleus</keyword>
<dbReference type="AlphaFoldDB" id="A0AAP0NLH9"/>
<dbReference type="NCBIfam" id="TIGR01624">
    <property type="entry name" value="LRP1_Cterm"/>
    <property type="match status" value="1"/>
</dbReference>
<proteinExistence type="inferred from homology"/>
<dbReference type="GO" id="GO:0003677">
    <property type="term" value="F:DNA binding"/>
    <property type="evidence" value="ECO:0007669"/>
    <property type="project" value="UniProtKB-KW"/>
</dbReference>
<sequence length="343" mass="37711">MAGFTLGGSTTSTTTHHHPSEVTHDQGFFLYRSNEEISNSNKGFELWHDHLHHHHQQQQQQQQRHIYQESNHYLTSSSSRPSDQHDLGPSSSSRVGANMLMMRSSQGGVSCQDCGNQAKKDCLHMRCRSCCKSRNLPCQTHVKSTWVPASRRRERQQQLASLHQQQQQQQQQRGGRGESSSTSAIKRPRENMMMNMNNMNNSSSSALASSGGLEEFPAEVNTQAVFRCVRVSSMVDNHSEDHQPLQYAYQAAVNIGGHVFKGILYDQGLEAHYETSSGTAAAAAAAVEVNTTRCLMTSNAETAATTAMNVNGGGAALIDPSSMYPTPLNAFVAGTQFFGHPRS</sequence>
<evidence type="ECO:0000313" key="10">
    <source>
        <dbReference type="Proteomes" id="UP001417504"/>
    </source>
</evidence>
<dbReference type="InterPro" id="IPR006510">
    <property type="entry name" value="Znf_LRP1"/>
</dbReference>
<name>A0AAP0NLH9_9MAGN</name>
<dbReference type="GO" id="GO:0046872">
    <property type="term" value="F:metal ion binding"/>
    <property type="evidence" value="ECO:0007669"/>
    <property type="project" value="UniProtKB-KW"/>
</dbReference>
<comment type="similarity">
    <text evidence="2">Belongs to the SHI protein family.</text>
</comment>
<dbReference type="PANTHER" id="PTHR31604">
    <property type="entry name" value="PROTEIN LATERAL ROOT PRIMORDIUM 1"/>
    <property type="match status" value="1"/>
</dbReference>
<feature type="region of interest" description="Disordered" evidence="8">
    <location>
        <begin position="1"/>
        <end position="21"/>
    </location>
</feature>
<keyword evidence="3" id="KW-0479">Metal-binding</keyword>
<dbReference type="GO" id="GO:0005634">
    <property type="term" value="C:nucleus"/>
    <property type="evidence" value="ECO:0007669"/>
    <property type="project" value="UniProtKB-SubCell"/>
</dbReference>
<keyword evidence="6" id="KW-0010">Activator</keyword>
<dbReference type="InterPro" id="IPR006511">
    <property type="entry name" value="SHI_C"/>
</dbReference>
<evidence type="ECO:0000313" key="9">
    <source>
        <dbReference type="EMBL" id="KAK9108941.1"/>
    </source>
</evidence>
<keyword evidence="5" id="KW-0238">DNA-binding</keyword>
<accession>A0AAP0NLH9</accession>
<evidence type="ECO:0000256" key="3">
    <source>
        <dbReference type="ARBA" id="ARBA00022723"/>
    </source>
</evidence>
<reference evidence="9 10" key="1">
    <citation type="submission" date="2024-01" db="EMBL/GenBank/DDBJ databases">
        <title>Genome assemblies of Stephania.</title>
        <authorList>
            <person name="Yang L."/>
        </authorList>
    </citation>
    <scope>NUCLEOTIDE SEQUENCE [LARGE SCALE GENOMIC DNA]</scope>
    <source>
        <strain evidence="9">QJT</strain>
        <tissue evidence="9">Leaf</tissue>
    </source>
</reference>
<dbReference type="EMBL" id="JBBNAE010000007">
    <property type="protein sequence ID" value="KAK9108941.1"/>
    <property type="molecule type" value="Genomic_DNA"/>
</dbReference>
<feature type="region of interest" description="Disordered" evidence="8">
    <location>
        <begin position="71"/>
        <end position="95"/>
    </location>
</feature>
<comment type="subcellular location">
    <subcellularLocation>
        <location evidence="1">Nucleus</location>
    </subcellularLocation>
</comment>
<comment type="caution">
    <text evidence="9">The sequence shown here is derived from an EMBL/GenBank/DDBJ whole genome shotgun (WGS) entry which is preliminary data.</text>
</comment>
<feature type="compositionally biased region" description="Low complexity" evidence="8">
    <location>
        <begin position="157"/>
        <end position="172"/>
    </location>
</feature>